<name>A0AAD7D0J0_MYCRO</name>
<dbReference type="EMBL" id="JARKIE010000168">
    <property type="protein sequence ID" value="KAJ7672091.1"/>
    <property type="molecule type" value="Genomic_DNA"/>
</dbReference>
<organism evidence="2 3">
    <name type="scientific">Mycena rosella</name>
    <name type="common">Pink bonnet</name>
    <name type="synonym">Agaricus rosellus</name>
    <dbReference type="NCBI Taxonomy" id="1033263"/>
    <lineage>
        <taxon>Eukaryota</taxon>
        <taxon>Fungi</taxon>
        <taxon>Dikarya</taxon>
        <taxon>Basidiomycota</taxon>
        <taxon>Agaricomycotina</taxon>
        <taxon>Agaricomycetes</taxon>
        <taxon>Agaricomycetidae</taxon>
        <taxon>Agaricales</taxon>
        <taxon>Marasmiineae</taxon>
        <taxon>Mycenaceae</taxon>
        <taxon>Mycena</taxon>
    </lineage>
</organism>
<feature type="non-terminal residue" evidence="2">
    <location>
        <position position="1"/>
    </location>
</feature>
<dbReference type="InterPro" id="IPR024983">
    <property type="entry name" value="CHAT_dom"/>
</dbReference>
<evidence type="ECO:0000313" key="3">
    <source>
        <dbReference type="Proteomes" id="UP001221757"/>
    </source>
</evidence>
<dbReference type="AlphaFoldDB" id="A0AAD7D0J0"/>
<feature type="domain" description="CHAT" evidence="1">
    <location>
        <begin position="2"/>
        <end position="158"/>
    </location>
</feature>
<dbReference type="Pfam" id="PF12770">
    <property type="entry name" value="CHAT"/>
    <property type="match status" value="1"/>
</dbReference>
<accession>A0AAD7D0J0</accession>
<evidence type="ECO:0000259" key="1">
    <source>
        <dbReference type="Pfam" id="PF12770"/>
    </source>
</evidence>
<keyword evidence="3" id="KW-1185">Reference proteome</keyword>
<evidence type="ECO:0000313" key="2">
    <source>
        <dbReference type="EMBL" id="KAJ7672091.1"/>
    </source>
</evidence>
<dbReference type="Proteomes" id="UP001221757">
    <property type="component" value="Unassembled WGS sequence"/>
</dbReference>
<sequence length="159" mass="17534">LVGEQETVDAVQNQLKNCSWIHLAYHGEQNMHDPPRSCLRLYKGTLELGAILQMPLQNAELVFLVACQTAKGDAQLVNESFHLGGGFIAAGFRGAIATMWSMLDKDGPVIAETVYSRLFKNDGSPQVTDAAEALQVAVRKLRDQGVPYERWVPFIHIGI</sequence>
<proteinExistence type="predicted"/>
<reference evidence="2" key="1">
    <citation type="submission" date="2023-03" db="EMBL/GenBank/DDBJ databases">
        <title>Massive genome expansion in bonnet fungi (Mycena s.s.) driven by repeated elements and novel gene families across ecological guilds.</title>
        <authorList>
            <consortium name="Lawrence Berkeley National Laboratory"/>
            <person name="Harder C.B."/>
            <person name="Miyauchi S."/>
            <person name="Viragh M."/>
            <person name="Kuo A."/>
            <person name="Thoen E."/>
            <person name="Andreopoulos B."/>
            <person name="Lu D."/>
            <person name="Skrede I."/>
            <person name="Drula E."/>
            <person name="Henrissat B."/>
            <person name="Morin E."/>
            <person name="Kohler A."/>
            <person name="Barry K."/>
            <person name="LaButti K."/>
            <person name="Morin E."/>
            <person name="Salamov A."/>
            <person name="Lipzen A."/>
            <person name="Mereny Z."/>
            <person name="Hegedus B."/>
            <person name="Baldrian P."/>
            <person name="Stursova M."/>
            <person name="Weitz H."/>
            <person name="Taylor A."/>
            <person name="Grigoriev I.V."/>
            <person name="Nagy L.G."/>
            <person name="Martin F."/>
            <person name="Kauserud H."/>
        </authorList>
    </citation>
    <scope>NUCLEOTIDE SEQUENCE</scope>
    <source>
        <strain evidence="2">CBHHK067</strain>
    </source>
</reference>
<gene>
    <name evidence="2" type="ORF">B0H17DRAFT_947797</name>
</gene>
<comment type="caution">
    <text evidence="2">The sequence shown here is derived from an EMBL/GenBank/DDBJ whole genome shotgun (WGS) entry which is preliminary data.</text>
</comment>
<protein>
    <submittedName>
        <fullName evidence="2">CHAT domain-containing protein</fullName>
    </submittedName>
</protein>